<evidence type="ECO:0000313" key="3">
    <source>
        <dbReference type="EMBL" id="ACZ75789.1"/>
    </source>
</evidence>
<dbReference type="AlphaFoldDB" id="D2BTT7"/>
<evidence type="ECO:0000313" key="4">
    <source>
        <dbReference type="Proteomes" id="UP000001446"/>
    </source>
</evidence>
<keyword evidence="2" id="KW-0472">Membrane</keyword>
<proteinExistence type="predicted"/>
<evidence type="ECO:0008006" key="5">
    <source>
        <dbReference type="Google" id="ProtNLM"/>
    </source>
</evidence>
<dbReference type="STRING" id="590409.Dd586_0903"/>
<keyword evidence="4" id="KW-1185">Reference proteome</keyword>
<name>D2BTT7_DICZ5</name>
<dbReference type="HOGENOM" id="CLU_140267_0_0_6"/>
<dbReference type="Proteomes" id="UP000001446">
    <property type="component" value="Chromosome"/>
</dbReference>
<keyword evidence="2" id="KW-0812">Transmembrane</keyword>
<accession>D2BTT7</accession>
<feature type="compositionally biased region" description="Basic residues" evidence="1">
    <location>
        <begin position="1"/>
        <end position="22"/>
    </location>
</feature>
<sequence>MRVRQRTSRRLHRSHSPYRHPYRPPYRQQRGSILVVVMLVMMIGMLMLGGLQRQLDLQLQQGIEEQRFWQAFNQGLSSLNWGMSLRWPVSDEWQCQTLPSAQLRACLRINHDDRSGLLRGEGQVDGELQPLTFYHRVMIDVTTAEGYIRPIMGGWSDFCPDAMEQACVPVQ</sequence>
<keyword evidence="2" id="KW-1133">Transmembrane helix</keyword>
<feature type="transmembrane region" description="Helical" evidence="2">
    <location>
        <begin position="33"/>
        <end position="51"/>
    </location>
</feature>
<feature type="region of interest" description="Disordered" evidence="1">
    <location>
        <begin position="1"/>
        <end position="24"/>
    </location>
</feature>
<evidence type="ECO:0000256" key="2">
    <source>
        <dbReference type="SAM" id="Phobius"/>
    </source>
</evidence>
<dbReference type="KEGG" id="ddc:Dd586_0903"/>
<evidence type="ECO:0000256" key="1">
    <source>
        <dbReference type="SAM" id="MobiDB-lite"/>
    </source>
</evidence>
<dbReference type="Pfam" id="PF10713">
    <property type="entry name" value="DUF2509"/>
    <property type="match status" value="1"/>
</dbReference>
<gene>
    <name evidence="3" type="ordered locus">Dd586_0903</name>
</gene>
<dbReference type="eggNOG" id="ENOG5032ZF5">
    <property type="taxonomic scope" value="Bacteria"/>
</dbReference>
<dbReference type="EMBL" id="CP001836">
    <property type="protein sequence ID" value="ACZ75789.1"/>
    <property type="molecule type" value="Genomic_DNA"/>
</dbReference>
<dbReference type="InterPro" id="IPR019652">
    <property type="entry name" value="DUF2509"/>
</dbReference>
<reference evidence="3" key="1">
    <citation type="submission" date="2009-12" db="EMBL/GenBank/DDBJ databases">
        <title>Complete sequence of Dickeya dadantii Ech586.</title>
        <authorList>
            <consortium name="US DOE Joint Genome Institute"/>
            <person name="Lucas S."/>
            <person name="Copeland A."/>
            <person name="Lapidus A."/>
            <person name="Glavina del Rio T."/>
            <person name="Tice H."/>
            <person name="Bruce D."/>
            <person name="Goodwin L."/>
            <person name="Pitluck S."/>
            <person name="Munk A.C."/>
            <person name="Brettin T."/>
            <person name="Detter J.C."/>
            <person name="Han C."/>
            <person name="Tapia R."/>
            <person name="Larimer F."/>
            <person name="Land M."/>
            <person name="Hauser L."/>
            <person name="Kyrpides N."/>
            <person name="Mikhailova N."/>
            <person name="Balakrishnan V."/>
            <person name="Glasner J."/>
            <person name="Perna N.T."/>
        </authorList>
    </citation>
    <scope>NUCLEOTIDE SEQUENCE [LARGE SCALE GENOMIC DNA]</scope>
    <source>
        <strain evidence="3">Ech586</strain>
    </source>
</reference>
<protein>
    <recommendedName>
        <fullName evidence="5">DUF2509 family protein</fullName>
    </recommendedName>
</protein>
<organism evidence="3 4">
    <name type="scientific">Dickeya zeae (strain Ech586)</name>
    <name type="common">Dickeya dadantii (strain Ech586)</name>
    <dbReference type="NCBI Taxonomy" id="590409"/>
    <lineage>
        <taxon>Bacteria</taxon>
        <taxon>Pseudomonadati</taxon>
        <taxon>Pseudomonadota</taxon>
        <taxon>Gammaproteobacteria</taxon>
        <taxon>Enterobacterales</taxon>
        <taxon>Pectobacteriaceae</taxon>
        <taxon>Dickeya</taxon>
        <taxon>Dickeya parazeae</taxon>
    </lineage>
</organism>